<dbReference type="AlphaFoldDB" id="A0AAD6HSK4"/>
<reference evidence="1" key="2">
    <citation type="submission" date="2023-01" db="EMBL/GenBank/DDBJ databases">
        <authorList>
            <person name="Petersen C."/>
        </authorList>
    </citation>
    <scope>NUCLEOTIDE SEQUENCE</scope>
    <source>
        <strain evidence="1">IBT 17514</strain>
    </source>
</reference>
<dbReference type="Proteomes" id="UP001215712">
    <property type="component" value="Unassembled WGS sequence"/>
</dbReference>
<evidence type="ECO:0000313" key="1">
    <source>
        <dbReference type="EMBL" id="KAJ5734010.1"/>
    </source>
</evidence>
<gene>
    <name evidence="1" type="ORF">N7493_002796</name>
</gene>
<protein>
    <submittedName>
        <fullName evidence="1">Uncharacterized protein</fullName>
    </submittedName>
</protein>
<proteinExistence type="predicted"/>
<name>A0AAD6HSK4_9EURO</name>
<dbReference type="Gene3D" id="2.60.120.260">
    <property type="entry name" value="Galactose-binding domain-like"/>
    <property type="match status" value="1"/>
</dbReference>
<evidence type="ECO:0000313" key="2">
    <source>
        <dbReference type="Proteomes" id="UP001215712"/>
    </source>
</evidence>
<keyword evidence="2" id="KW-1185">Reference proteome</keyword>
<organism evidence="1 2">
    <name type="scientific">Penicillium malachiteum</name>
    <dbReference type="NCBI Taxonomy" id="1324776"/>
    <lineage>
        <taxon>Eukaryota</taxon>
        <taxon>Fungi</taxon>
        <taxon>Dikarya</taxon>
        <taxon>Ascomycota</taxon>
        <taxon>Pezizomycotina</taxon>
        <taxon>Eurotiomycetes</taxon>
        <taxon>Eurotiomycetidae</taxon>
        <taxon>Eurotiales</taxon>
        <taxon>Aspergillaceae</taxon>
        <taxon>Penicillium</taxon>
    </lineage>
</organism>
<reference evidence="1" key="1">
    <citation type="journal article" date="2023" name="IMA Fungus">
        <title>Comparative genomic study of the Penicillium genus elucidates a diverse pangenome and 15 lateral gene transfer events.</title>
        <authorList>
            <person name="Petersen C."/>
            <person name="Sorensen T."/>
            <person name="Nielsen M.R."/>
            <person name="Sondergaard T.E."/>
            <person name="Sorensen J.L."/>
            <person name="Fitzpatrick D.A."/>
            <person name="Frisvad J.C."/>
            <person name="Nielsen K.L."/>
        </authorList>
    </citation>
    <scope>NUCLEOTIDE SEQUENCE</scope>
    <source>
        <strain evidence="1">IBT 17514</strain>
    </source>
</reference>
<dbReference type="EMBL" id="JAQJAN010000003">
    <property type="protein sequence ID" value="KAJ5734010.1"/>
    <property type="molecule type" value="Genomic_DNA"/>
</dbReference>
<sequence length="146" mass="16049">MISTRSAKTKSGNGENFIVLYTDEYNSPKSGHYNGQFDYKISLAGATGCTLSAQFNSSGKPNWESSVTSDVDEWTEVCAHFSLNDSNLFPQIMLSCSTGEPTLQIDNISILPTSSAQDACMNPTIDAEDRTTPHRFRTALRRQVVL</sequence>
<accession>A0AAD6HSK4</accession>
<comment type="caution">
    <text evidence="1">The sequence shown here is derived from an EMBL/GenBank/DDBJ whole genome shotgun (WGS) entry which is preliminary data.</text>
</comment>